<reference evidence="1" key="1">
    <citation type="submission" date="2022-11" db="EMBL/GenBank/DDBJ databases">
        <title>Genome Sequence of Boeremia exigua.</title>
        <authorList>
            <person name="Buettner E."/>
        </authorList>
    </citation>
    <scope>NUCLEOTIDE SEQUENCE</scope>
    <source>
        <strain evidence="1">CU02</strain>
    </source>
</reference>
<comment type="caution">
    <text evidence="1">The sequence shown here is derived from an EMBL/GenBank/DDBJ whole genome shotgun (WGS) entry which is preliminary data.</text>
</comment>
<evidence type="ECO:0000313" key="2">
    <source>
        <dbReference type="Proteomes" id="UP001153331"/>
    </source>
</evidence>
<name>A0ACC2IUH4_9PLEO</name>
<sequence length="325" mass="35889">MDQPVTERQWSEHEKIYLLAEILKAAPVSSHVLYGFIRDYQVQVRWNDMALPSAQYVANRSAFTGRSLNSCQRAYAEIAASNSGPSYGRPPPQNPGMYSGSELARKRPLPQEAVPLGRLLQPRPPPHPYAGEYIAAGGPTYATTNSASNEPANKKKRGRPTKAEAQQRAQEAAARGEPYPPPRRGRQSITAHSETSHSGPSPEQRLQAHTPPPMTTHTLPTNTTTPQQQIHTEQSSESSSGKKRRARPHPLELEKPQRQSSEMQSPLAYGSADPTRNHTYSSFTPISAPLPSSTESRDRDMRMEGVEESQPRTTTPHSFKDTVGI</sequence>
<gene>
    <name evidence="1" type="ORF">OPT61_g298</name>
</gene>
<dbReference type="EMBL" id="JAPHNI010000009">
    <property type="protein sequence ID" value="KAJ8118799.1"/>
    <property type="molecule type" value="Genomic_DNA"/>
</dbReference>
<accession>A0ACC2IUH4</accession>
<organism evidence="1 2">
    <name type="scientific">Boeremia exigua</name>
    <dbReference type="NCBI Taxonomy" id="749465"/>
    <lineage>
        <taxon>Eukaryota</taxon>
        <taxon>Fungi</taxon>
        <taxon>Dikarya</taxon>
        <taxon>Ascomycota</taxon>
        <taxon>Pezizomycotina</taxon>
        <taxon>Dothideomycetes</taxon>
        <taxon>Pleosporomycetidae</taxon>
        <taxon>Pleosporales</taxon>
        <taxon>Pleosporineae</taxon>
        <taxon>Didymellaceae</taxon>
        <taxon>Boeremia</taxon>
    </lineage>
</organism>
<dbReference type="Proteomes" id="UP001153331">
    <property type="component" value="Unassembled WGS sequence"/>
</dbReference>
<evidence type="ECO:0000313" key="1">
    <source>
        <dbReference type="EMBL" id="KAJ8118799.1"/>
    </source>
</evidence>
<protein>
    <submittedName>
        <fullName evidence="1">Uncharacterized protein</fullName>
    </submittedName>
</protein>
<keyword evidence="2" id="KW-1185">Reference proteome</keyword>
<proteinExistence type="predicted"/>